<dbReference type="EMBL" id="LUEZ02000040">
    <property type="protein sequence ID" value="RDB25834.1"/>
    <property type="molecule type" value="Genomic_DNA"/>
</dbReference>
<dbReference type="InParanoid" id="A0A369K257"/>
<evidence type="ECO:0000256" key="8">
    <source>
        <dbReference type="PIRNR" id="PIRNR006431"/>
    </source>
</evidence>
<proteinExistence type="inferred from homology"/>
<feature type="active site" evidence="9">
    <location>
        <position position="265"/>
    </location>
</feature>
<gene>
    <name evidence="12" type="primary">PIP</name>
    <name evidence="12" type="ORF">Hypma_006629</name>
</gene>
<evidence type="ECO:0000313" key="12">
    <source>
        <dbReference type="EMBL" id="RDB25834.1"/>
    </source>
</evidence>
<dbReference type="InterPro" id="IPR000073">
    <property type="entry name" value="AB_hydrolase_1"/>
</dbReference>
<dbReference type="PRINTS" id="PR00111">
    <property type="entry name" value="ABHYDROLASE"/>
</dbReference>
<dbReference type="InterPro" id="IPR029058">
    <property type="entry name" value="AB_hydrolase_fold"/>
</dbReference>
<feature type="domain" description="AB hydrolase-1" evidence="11">
    <location>
        <begin position="34"/>
        <end position="294"/>
    </location>
</feature>
<comment type="caution">
    <text evidence="12">The sequence shown here is derived from an EMBL/GenBank/DDBJ whole genome shotgun (WGS) entry which is preliminary data.</text>
</comment>
<dbReference type="PRINTS" id="PR00793">
    <property type="entry name" value="PROAMNOPTASE"/>
</dbReference>
<dbReference type="PANTHER" id="PTHR43722">
    <property type="entry name" value="PROLINE IMINOPEPTIDASE"/>
    <property type="match status" value="1"/>
</dbReference>
<dbReference type="OrthoDB" id="10249433at2759"/>
<dbReference type="GO" id="GO:0004177">
    <property type="term" value="F:aminopeptidase activity"/>
    <property type="evidence" value="ECO:0007669"/>
    <property type="project" value="UniProtKB-UniRule"/>
</dbReference>
<evidence type="ECO:0000256" key="5">
    <source>
        <dbReference type="ARBA" id="ARBA00022490"/>
    </source>
</evidence>
<comment type="similarity">
    <text evidence="3 8 10">Belongs to the peptidase S33 family.</text>
</comment>
<dbReference type="STRING" id="39966.A0A369K257"/>
<dbReference type="Pfam" id="PF00561">
    <property type="entry name" value="Abhydrolase_1"/>
    <property type="match status" value="1"/>
</dbReference>
<organism evidence="12 13">
    <name type="scientific">Hypsizygus marmoreus</name>
    <name type="common">White beech mushroom</name>
    <name type="synonym">Agaricus marmoreus</name>
    <dbReference type="NCBI Taxonomy" id="39966"/>
    <lineage>
        <taxon>Eukaryota</taxon>
        <taxon>Fungi</taxon>
        <taxon>Dikarya</taxon>
        <taxon>Basidiomycota</taxon>
        <taxon>Agaricomycotina</taxon>
        <taxon>Agaricomycetes</taxon>
        <taxon>Agaricomycetidae</taxon>
        <taxon>Agaricales</taxon>
        <taxon>Tricholomatineae</taxon>
        <taxon>Lyophyllaceae</taxon>
        <taxon>Hypsizygus</taxon>
    </lineage>
</organism>
<comment type="catalytic activity">
    <reaction evidence="1 8 10">
        <text>Release of N-terminal proline from a peptide.</text>
        <dbReference type="EC" id="3.4.11.5"/>
    </reaction>
</comment>
<evidence type="ECO:0000256" key="3">
    <source>
        <dbReference type="ARBA" id="ARBA00010088"/>
    </source>
</evidence>
<dbReference type="AlphaFoldDB" id="A0A369K257"/>
<accession>A0A369K257</accession>
<feature type="active site" description="Nucleophile" evidence="9">
    <location>
        <position position="108"/>
    </location>
</feature>
<evidence type="ECO:0000256" key="2">
    <source>
        <dbReference type="ARBA" id="ARBA00004496"/>
    </source>
</evidence>
<evidence type="ECO:0000256" key="6">
    <source>
        <dbReference type="ARBA" id="ARBA00022670"/>
    </source>
</evidence>
<evidence type="ECO:0000259" key="11">
    <source>
        <dbReference type="Pfam" id="PF00561"/>
    </source>
</evidence>
<evidence type="ECO:0000256" key="4">
    <source>
        <dbReference type="ARBA" id="ARBA00022438"/>
    </source>
</evidence>
<dbReference type="SUPFAM" id="SSF53474">
    <property type="entry name" value="alpha/beta-Hydrolases"/>
    <property type="match status" value="1"/>
</dbReference>
<evidence type="ECO:0000256" key="9">
    <source>
        <dbReference type="PIRSR" id="PIRSR006431-1"/>
    </source>
</evidence>
<dbReference type="EC" id="3.4.11.5" evidence="8 10"/>
<dbReference type="PANTHER" id="PTHR43722:SF1">
    <property type="entry name" value="PROLINE IMINOPEPTIDASE"/>
    <property type="match status" value="1"/>
</dbReference>
<keyword evidence="6 8" id="KW-0645">Protease</keyword>
<dbReference type="GO" id="GO:0006508">
    <property type="term" value="P:proteolysis"/>
    <property type="evidence" value="ECO:0007669"/>
    <property type="project" value="UniProtKB-KW"/>
</dbReference>
<evidence type="ECO:0000256" key="10">
    <source>
        <dbReference type="RuleBase" id="RU003421"/>
    </source>
</evidence>
<dbReference type="InterPro" id="IPR005944">
    <property type="entry name" value="Pro_iminopeptidase"/>
</dbReference>
<keyword evidence="7 8" id="KW-0378">Hydrolase</keyword>
<dbReference type="PIRSF" id="PIRSF006431">
    <property type="entry name" value="Pept_S33"/>
    <property type="match status" value="1"/>
</dbReference>
<dbReference type="InterPro" id="IPR002410">
    <property type="entry name" value="Peptidase_S33"/>
</dbReference>
<keyword evidence="13" id="KW-1185">Reference proteome</keyword>
<feature type="active site" description="Proton donor" evidence="9">
    <location>
        <position position="293"/>
    </location>
</feature>
<comment type="subcellular location">
    <subcellularLocation>
        <location evidence="2 8">Cytoplasm</location>
    </subcellularLocation>
</comment>
<dbReference type="NCBIfam" id="TIGR01249">
    <property type="entry name" value="pro_imino_pep_1"/>
    <property type="match status" value="1"/>
</dbReference>
<dbReference type="GO" id="GO:0005737">
    <property type="term" value="C:cytoplasm"/>
    <property type="evidence" value="ECO:0007669"/>
    <property type="project" value="UniProtKB-SubCell"/>
</dbReference>
<protein>
    <recommendedName>
        <fullName evidence="8 10">Proline iminopeptidase</fullName>
        <shortName evidence="8">PIP</shortName>
        <ecNumber evidence="8 10">3.4.11.5</ecNumber>
    </recommendedName>
    <alternativeName>
        <fullName evidence="8">Prolyl aminopeptidase</fullName>
    </alternativeName>
</protein>
<evidence type="ECO:0000256" key="7">
    <source>
        <dbReference type="ARBA" id="ARBA00022801"/>
    </source>
</evidence>
<keyword evidence="4 8" id="KW-0031">Aminopeptidase</keyword>
<sequence length="314" mass="35300">MSYALTEPFQSGNLKVSDIHTLYYEVSGNKDGAPVVFLHGGPGGGTDPKDRGFFNPEKYKIILFDQRGSGKSKPTASLEENTTWDLVKDIETIRELLKIDKWHVFGGSWGSTLSLAYAQSHPDRVKSLVLRGIFTLRKSELSFFYQDGASHLFPEAWEEFIAPIPEAERHDIVLAYHAQLNSVDDQTRITAAKAWSKWEMSTSRLFVDPAQVAHAEEDDFANAFARIENHYFVNDGFMRDGQLLDKQEIDKIRHIPTVVVQGRYDVICPATTAYALKKVFPELTLHIVPDAGHSSREPGITKLLVEATDKFADL</sequence>
<evidence type="ECO:0000313" key="13">
    <source>
        <dbReference type="Proteomes" id="UP000076154"/>
    </source>
</evidence>
<reference evidence="12" key="1">
    <citation type="submission" date="2018-04" db="EMBL/GenBank/DDBJ databases">
        <title>Whole genome sequencing of Hypsizygus marmoreus.</title>
        <authorList>
            <person name="Choi I.-G."/>
            <person name="Min B."/>
            <person name="Kim J.-G."/>
            <person name="Kim S."/>
            <person name="Oh Y.-L."/>
            <person name="Kong W.-S."/>
            <person name="Park H."/>
            <person name="Jeong J."/>
            <person name="Song E.-S."/>
        </authorList>
    </citation>
    <scope>NUCLEOTIDE SEQUENCE [LARGE SCALE GENOMIC DNA]</scope>
    <source>
        <strain evidence="12">51987-8</strain>
    </source>
</reference>
<name>A0A369K257_HYPMA</name>
<evidence type="ECO:0000256" key="1">
    <source>
        <dbReference type="ARBA" id="ARBA00001585"/>
    </source>
</evidence>
<keyword evidence="5 8" id="KW-0963">Cytoplasm</keyword>
<dbReference type="Proteomes" id="UP000076154">
    <property type="component" value="Unassembled WGS sequence"/>
</dbReference>
<dbReference type="Gene3D" id="3.40.50.1820">
    <property type="entry name" value="alpha/beta hydrolase"/>
    <property type="match status" value="1"/>
</dbReference>